<evidence type="ECO:0000256" key="5">
    <source>
        <dbReference type="SAM" id="SignalP"/>
    </source>
</evidence>
<dbReference type="Gene3D" id="2.50.20.10">
    <property type="entry name" value="Lipoprotein localisation LolA/LolB/LppX"/>
    <property type="match status" value="1"/>
</dbReference>
<accession>A0A240E387</accession>
<dbReference type="Proteomes" id="UP000219042">
    <property type="component" value="Unassembled WGS sequence"/>
</dbReference>
<dbReference type="Pfam" id="PF03548">
    <property type="entry name" value="LolA"/>
    <property type="match status" value="1"/>
</dbReference>
<evidence type="ECO:0000256" key="4">
    <source>
        <dbReference type="ARBA" id="ARBA00022927"/>
    </source>
</evidence>
<evidence type="ECO:0000313" key="6">
    <source>
        <dbReference type="EMBL" id="SNX43244.1"/>
    </source>
</evidence>
<keyword evidence="2" id="KW-0813">Transport</keyword>
<sequence>MFLSRHFSKRFCLQISLLCMLVFSMMISSQSFANPQQAQQIFQQLASQTLVRAQFQQQKQLPSVAKTFNSTGQVLFSKTNGVLWQMKTPVQADLVMTEKKLVQKTARTQSEVALDKSPYGAVASVFLQLMTGDQKTLSQNFNIQSIYIDDTQQPARWNIRLTPKSSLLKKLFIAVDASGAQYVENMLIQEKGNSTTRIQFRQHSSTPAQLSPAEHALFQLAK</sequence>
<evidence type="ECO:0000313" key="7">
    <source>
        <dbReference type="Proteomes" id="UP000219042"/>
    </source>
</evidence>
<reference evidence="7" key="1">
    <citation type="submission" date="2016-09" db="EMBL/GenBank/DDBJ databases">
        <authorList>
            <person name="Varghese N."/>
            <person name="Submissions S."/>
        </authorList>
    </citation>
    <scope>NUCLEOTIDE SEQUENCE [LARGE SCALE GENOMIC DNA]</scope>
    <source>
        <strain evidence="7">ANC 4466</strain>
    </source>
</reference>
<proteinExistence type="predicted"/>
<dbReference type="SUPFAM" id="SSF89392">
    <property type="entry name" value="Prokaryotic lipoproteins and lipoprotein localization factors"/>
    <property type="match status" value="1"/>
</dbReference>
<dbReference type="PANTHER" id="PTHR35869:SF1">
    <property type="entry name" value="OUTER-MEMBRANE LIPOPROTEIN CARRIER PROTEIN"/>
    <property type="match status" value="1"/>
</dbReference>
<dbReference type="CDD" id="cd16325">
    <property type="entry name" value="LolA"/>
    <property type="match status" value="1"/>
</dbReference>
<organism evidence="6 7">
    <name type="scientific">Acinetobacter puyangensis</name>
    <dbReference type="NCBI Taxonomy" id="1096779"/>
    <lineage>
        <taxon>Bacteria</taxon>
        <taxon>Pseudomonadati</taxon>
        <taxon>Pseudomonadota</taxon>
        <taxon>Gammaproteobacteria</taxon>
        <taxon>Moraxellales</taxon>
        <taxon>Moraxellaceae</taxon>
        <taxon>Acinetobacter</taxon>
    </lineage>
</organism>
<evidence type="ECO:0000256" key="1">
    <source>
        <dbReference type="ARBA" id="ARBA00011245"/>
    </source>
</evidence>
<keyword evidence="6" id="KW-0449">Lipoprotein</keyword>
<comment type="subunit">
    <text evidence="1">Monomer.</text>
</comment>
<dbReference type="OrthoDB" id="7025041at2"/>
<dbReference type="EMBL" id="OANT01000001">
    <property type="protein sequence ID" value="SNX43244.1"/>
    <property type="molecule type" value="Genomic_DNA"/>
</dbReference>
<evidence type="ECO:0000256" key="3">
    <source>
        <dbReference type="ARBA" id="ARBA00022729"/>
    </source>
</evidence>
<keyword evidence="3 5" id="KW-0732">Signal</keyword>
<dbReference type="InterPro" id="IPR004564">
    <property type="entry name" value="OM_lipoprot_carrier_LolA-like"/>
</dbReference>
<dbReference type="AlphaFoldDB" id="A0A240E387"/>
<dbReference type="InterPro" id="IPR029046">
    <property type="entry name" value="LolA/LolB/LppX"/>
</dbReference>
<feature type="signal peptide" evidence="5">
    <location>
        <begin position="1"/>
        <end position="33"/>
    </location>
</feature>
<dbReference type="PANTHER" id="PTHR35869">
    <property type="entry name" value="OUTER-MEMBRANE LIPOPROTEIN CARRIER PROTEIN"/>
    <property type="match status" value="1"/>
</dbReference>
<keyword evidence="7" id="KW-1185">Reference proteome</keyword>
<gene>
    <name evidence="6" type="ORF">SAMN05421731_101279</name>
</gene>
<evidence type="ECO:0000256" key="2">
    <source>
        <dbReference type="ARBA" id="ARBA00022448"/>
    </source>
</evidence>
<keyword evidence="4" id="KW-0653">Protein transport</keyword>
<dbReference type="GO" id="GO:0015031">
    <property type="term" value="P:protein transport"/>
    <property type="evidence" value="ECO:0007669"/>
    <property type="project" value="UniProtKB-KW"/>
</dbReference>
<name>A0A240E387_9GAMM</name>
<protein>
    <submittedName>
        <fullName evidence="6">Outer membrane lipoprotein carrier protein LolA</fullName>
    </submittedName>
</protein>
<feature type="chain" id="PRO_5013145244" evidence="5">
    <location>
        <begin position="34"/>
        <end position="222"/>
    </location>
</feature>